<evidence type="ECO:0008006" key="3">
    <source>
        <dbReference type="Google" id="ProtNLM"/>
    </source>
</evidence>
<comment type="caution">
    <text evidence="1">The sequence shown here is derived from an EMBL/GenBank/DDBJ whole genome shotgun (WGS) entry which is preliminary data.</text>
</comment>
<dbReference type="GO" id="GO:0016491">
    <property type="term" value="F:oxidoreductase activity"/>
    <property type="evidence" value="ECO:0007669"/>
    <property type="project" value="InterPro"/>
</dbReference>
<evidence type="ECO:0000313" key="2">
    <source>
        <dbReference type="Proteomes" id="UP000322234"/>
    </source>
</evidence>
<dbReference type="InterPro" id="IPR018170">
    <property type="entry name" value="Aldo/ket_reductase_CS"/>
</dbReference>
<accession>A0A6B0R9I6</accession>
<dbReference type="Proteomes" id="UP000322234">
    <property type="component" value="Unassembled WGS sequence"/>
</dbReference>
<keyword evidence="2" id="KW-1185">Reference proteome</keyword>
<gene>
    <name evidence="1" type="ORF">E5288_WYG009388</name>
</gene>
<dbReference type="PROSITE" id="PS00063">
    <property type="entry name" value="ALDOKETO_REDUCTASE_3"/>
    <property type="match status" value="1"/>
</dbReference>
<evidence type="ECO:0000313" key="1">
    <source>
        <dbReference type="EMBL" id="MXQ86510.1"/>
    </source>
</evidence>
<protein>
    <recommendedName>
        <fullName evidence="3">NADP-dependent oxidoreductase domain-containing protein</fullName>
    </recommendedName>
</protein>
<proteinExistence type="predicted"/>
<dbReference type="InterPro" id="IPR036812">
    <property type="entry name" value="NAD(P)_OxRdtase_dom_sf"/>
</dbReference>
<organism evidence="1 2">
    <name type="scientific">Bos mutus</name>
    <name type="common">wild yak</name>
    <dbReference type="NCBI Taxonomy" id="72004"/>
    <lineage>
        <taxon>Eukaryota</taxon>
        <taxon>Metazoa</taxon>
        <taxon>Chordata</taxon>
        <taxon>Craniata</taxon>
        <taxon>Vertebrata</taxon>
        <taxon>Euteleostomi</taxon>
        <taxon>Mammalia</taxon>
        <taxon>Eutheria</taxon>
        <taxon>Laurasiatheria</taxon>
        <taxon>Artiodactyla</taxon>
        <taxon>Ruminantia</taxon>
        <taxon>Pecora</taxon>
        <taxon>Bovidae</taxon>
        <taxon>Bovinae</taxon>
        <taxon>Bos</taxon>
    </lineage>
</organism>
<dbReference type="EMBL" id="VBQZ03000033">
    <property type="protein sequence ID" value="MXQ86510.1"/>
    <property type="molecule type" value="Genomic_DNA"/>
</dbReference>
<dbReference type="AlphaFoldDB" id="A0A6B0R9I6"/>
<dbReference type="SUPFAM" id="SSF51430">
    <property type="entry name" value="NAD(P)-linked oxidoreductase"/>
    <property type="match status" value="1"/>
</dbReference>
<name>A0A6B0R9I6_9CETA</name>
<reference evidence="1" key="1">
    <citation type="submission" date="2019-10" db="EMBL/GenBank/DDBJ databases">
        <title>The sequence and de novo assembly of the wild yak genome.</title>
        <authorList>
            <person name="Liu Y."/>
        </authorList>
    </citation>
    <scope>NUCLEOTIDE SEQUENCE [LARGE SCALE GENOMIC DNA]</scope>
    <source>
        <strain evidence="1">WY2019</strain>
    </source>
</reference>
<dbReference type="Gene3D" id="3.20.20.100">
    <property type="entry name" value="NADP-dependent oxidoreductase domain"/>
    <property type="match status" value="1"/>
</dbReference>
<sequence length="204" mass="23588">MQRNLIMIPKSVTPERIAENFQVFDFELNKEDMTTLLNYNRDWRACALETSQVEAGKAKLLPITWHFFVVKIKDYVYHGSQDMRSKGIGEKRGKESESNIWWQHLLAGDGFHVTGEHLVVLLSYEAVFYPIEITKVGDPVIDPTVDSERILVRVTVPEIPTRQCHSCTDPRIIMFDGQSYYESYPNDWQKNTLAVLSDIPENVH</sequence>